<dbReference type="Pfam" id="PF18668">
    <property type="entry name" value="Tail_spike_N"/>
    <property type="match status" value="1"/>
</dbReference>
<dbReference type="Gene3D" id="2.10.10.80">
    <property type="match status" value="1"/>
</dbReference>
<dbReference type="SMR" id="A0AAU7PJS0"/>
<dbReference type="InterPro" id="IPR040775">
    <property type="entry name" value="Tail_spike_N"/>
</dbReference>
<reference evidence="2" key="1">
    <citation type="submission" date="2024-04" db="EMBL/GenBank/DDBJ databases">
        <authorList>
            <person name="Jaglan A.B."/>
            <person name="Vashisth M."/>
            <person name="Anand T."/>
            <person name="Virmani N."/>
            <person name="Bera B."/>
            <person name="Vaid R."/>
        </authorList>
    </citation>
    <scope>NUCLEOTIDE SEQUENCE</scope>
</reference>
<evidence type="ECO:0000313" key="2">
    <source>
        <dbReference type="EMBL" id="XBS49893.1"/>
    </source>
</evidence>
<accession>A0AAU7PJS0</accession>
<organism evidence="2">
    <name type="scientific">Salmonella phage SalP219</name>
    <dbReference type="NCBI Taxonomy" id="3158864"/>
    <lineage>
        <taxon>Viruses</taxon>
        <taxon>Duplodnaviria</taxon>
        <taxon>Heunggongvirae</taxon>
        <taxon>Uroviricota</taxon>
        <taxon>Caudoviricetes</taxon>
        <taxon>Vequintavirinae</taxon>
        <taxon>Seunavirus</taxon>
    </lineage>
</organism>
<sequence>MADVSFPTVKVSDLPSAVTVSGGDYVVMDQADTTRKASLDTIMTRMGIMKVVFFSEGGFLESKKDLAFFDTNGKYYTWNGVYPKTIPMSSSPSTTGGISENAWQEFGASGGGGSTGKVVNLGNVQGTATCNLNRGDSFVANLTGGQCVVIITNPSTAQDVSQSFTLSLTQGTGANLVSWPSNIKWNYGRVPVLSYKTGVRDIFQFVTYDGGNSWFGSLIMAGVE</sequence>
<feature type="domain" description="Tail spike TSP1/Gp66 N-terminal" evidence="1">
    <location>
        <begin position="54"/>
        <end position="107"/>
    </location>
</feature>
<evidence type="ECO:0000259" key="1">
    <source>
        <dbReference type="Pfam" id="PF18668"/>
    </source>
</evidence>
<name>A0AAU7PJS0_9CAUD</name>
<proteinExistence type="predicted"/>
<dbReference type="EMBL" id="PP595732">
    <property type="protein sequence ID" value="XBS49893.1"/>
    <property type="molecule type" value="Genomic_DNA"/>
</dbReference>
<protein>
    <submittedName>
        <fullName evidence="2">Tail fiber protein</fullName>
    </submittedName>
</protein>